<dbReference type="GO" id="GO:0008972">
    <property type="term" value="F:phosphomethylpyrimidine kinase activity"/>
    <property type="evidence" value="ECO:0007669"/>
    <property type="project" value="UniProtKB-EC"/>
</dbReference>
<organism evidence="8 9">
    <name type="scientific">Streptomyces pactum</name>
    <dbReference type="NCBI Taxonomy" id="68249"/>
    <lineage>
        <taxon>Bacteria</taxon>
        <taxon>Bacillati</taxon>
        <taxon>Actinomycetota</taxon>
        <taxon>Actinomycetes</taxon>
        <taxon>Kitasatosporales</taxon>
        <taxon>Streptomycetaceae</taxon>
        <taxon>Streptomyces</taxon>
    </lineage>
</organism>
<feature type="region of interest" description="Disordered" evidence="6">
    <location>
        <begin position="1"/>
        <end position="66"/>
    </location>
</feature>
<evidence type="ECO:0000259" key="7">
    <source>
        <dbReference type="Pfam" id="PF08543"/>
    </source>
</evidence>
<proteinExistence type="predicted"/>
<dbReference type="CDD" id="cd01169">
    <property type="entry name" value="HMPP_kinase"/>
    <property type="match status" value="1"/>
</dbReference>
<dbReference type="EMBL" id="JACYXC010000001">
    <property type="protein sequence ID" value="MBH5337201.1"/>
    <property type="molecule type" value="Genomic_DNA"/>
</dbReference>
<comment type="caution">
    <text evidence="8">The sequence shown here is derived from an EMBL/GenBank/DDBJ whole genome shotgun (WGS) entry which is preliminary data.</text>
</comment>
<dbReference type="NCBIfam" id="TIGR00097">
    <property type="entry name" value="HMP-P_kinase"/>
    <property type="match status" value="1"/>
</dbReference>
<dbReference type="EC" id="2.7.4.7" evidence="8"/>
<sequence length="333" mass="33159">MPHIPAPGAPHPRDLPPSPSADQPSGAPGGRPSGVPGDRPSGASPDLPSGASGGRPPHPPCVLTVAGSDSGGGAGIQADLKTMLALGVHGMSVLTAVTAQNSLGVQGAWELPAEAVRAQFRSVVDDIGVQAVKTGMLASAELVETVAGLLAGLTVPVVVDPVGVSKHGDPLLAAEALGVVRTALLPTATVATPNLDEVAQLTGVRVTGEDDMRRAAEAVLGHGPRWVLIKGGHLPADAAGRADAGPGHGAGEAVDLLTDGGTEHWLRAPRHDNRHTHGTGCTLASAIAAHLARGLAVPEAVRAAKEYVTGAIAAGFALGAGIGPVDHGWRLRG</sequence>
<gene>
    <name evidence="8" type="primary">thiD</name>
    <name evidence="8" type="ORF">IHE55_21515</name>
</gene>
<dbReference type="GO" id="GO:0008902">
    <property type="term" value="F:hydroxymethylpyrimidine kinase activity"/>
    <property type="evidence" value="ECO:0007669"/>
    <property type="project" value="UniProtKB-EC"/>
</dbReference>
<dbReference type="PANTHER" id="PTHR20858">
    <property type="entry name" value="PHOSPHOMETHYLPYRIMIDINE KINASE"/>
    <property type="match status" value="1"/>
</dbReference>
<keyword evidence="5" id="KW-0784">Thiamine biosynthesis</keyword>
<name>A0ABS0NPW7_9ACTN</name>
<keyword evidence="8" id="KW-0808">Transferase</keyword>
<evidence type="ECO:0000256" key="6">
    <source>
        <dbReference type="SAM" id="MobiDB-lite"/>
    </source>
</evidence>
<feature type="domain" description="Pyridoxamine kinase/Phosphomethylpyrimidine kinase" evidence="7">
    <location>
        <begin position="69"/>
        <end position="326"/>
    </location>
</feature>
<reference evidence="8 9" key="1">
    <citation type="submission" date="2020-09" db="EMBL/GenBank/DDBJ databases">
        <title>Biosynthesis of the nuclear factor of activated T cells inhibitor NFAT-133 and its congeners in Streptomyces pactum.</title>
        <authorList>
            <person name="Zhou W."/>
            <person name="Posri P."/>
            <person name="Abugrain M.E."/>
            <person name="Weisberg A.J."/>
            <person name="Chang J.H."/>
            <person name="Mahmud T."/>
        </authorList>
    </citation>
    <scope>NUCLEOTIDE SEQUENCE [LARGE SCALE GENOMIC DNA]</scope>
    <source>
        <strain evidence="8 9">ATCC 27456</strain>
    </source>
</reference>
<dbReference type="InterPro" id="IPR013749">
    <property type="entry name" value="PM/HMP-P_kinase-1"/>
</dbReference>
<comment type="pathway">
    <text evidence="4">Cofactor biosynthesis; thiamine diphosphate biosynthesis; 4-amino-2-methyl-5-diphosphomethylpyrimidine from 5-amino-1-(5-phospho-D-ribosyl)imidazole: step 3/3.</text>
</comment>
<accession>A0ABS0NPW7</accession>
<dbReference type="RefSeq" id="WP_197990525.1">
    <property type="nucleotide sequence ID" value="NZ_JACYXC010000001.1"/>
</dbReference>
<evidence type="ECO:0000313" key="9">
    <source>
        <dbReference type="Proteomes" id="UP000807371"/>
    </source>
</evidence>
<evidence type="ECO:0000313" key="8">
    <source>
        <dbReference type="EMBL" id="MBH5337201.1"/>
    </source>
</evidence>
<dbReference type="Gene3D" id="3.40.1190.20">
    <property type="match status" value="1"/>
</dbReference>
<dbReference type="Proteomes" id="UP000807371">
    <property type="component" value="Unassembled WGS sequence"/>
</dbReference>
<dbReference type="Pfam" id="PF08543">
    <property type="entry name" value="Phos_pyr_kin"/>
    <property type="match status" value="1"/>
</dbReference>
<comment type="function">
    <text evidence="3">Catalyzes the phosphorylation of hydroxymethylpyrimidine phosphate (HMP-P) to HMP-PP, and of HMP to HMP-P.</text>
</comment>
<dbReference type="InterPro" id="IPR029056">
    <property type="entry name" value="Ribokinase-like"/>
</dbReference>
<feature type="compositionally biased region" description="Pro residues" evidence="6">
    <location>
        <begin position="1"/>
        <end position="19"/>
    </location>
</feature>
<dbReference type="EC" id="2.7.1.49" evidence="8"/>
<evidence type="ECO:0000256" key="4">
    <source>
        <dbReference type="ARBA" id="ARBA00004769"/>
    </source>
</evidence>
<evidence type="ECO:0000256" key="1">
    <source>
        <dbReference type="ARBA" id="ARBA00000151"/>
    </source>
</evidence>
<dbReference type="PANTHER" id="PTHR20858:SF17">
    <property type="entry name" value="HYDROXYMETHYLPYRIMIDINE_PHOSPHOMETHYLPYRIMIDINE KINASE THI20-RELATED"/>
    <property type="match status" value="1"/>
</dbReference>
<dbReference type="InterPro" id="IPR004399">
    <property type="entry name" value="HMP/HMP-P_kinase_dom"/>
</dbReference>
<protein>
    <submittedName>
        <fullName evidence="8">Bifunctional hydroxymethylpyrimidine kinase/phosphomethylpyrimidine kinase</fullName>
        <ecNumber evidence="8">2.7.1.49</ecNumber>
        <ecNumber evidence="8">2.7.4.7</ecNumber>
    </submittedName>
</protein>
<comment type="catalytic activity">
    <reaction evidence="1">
        <text>4-amino-5-hydroxymethyl-2-methylpyrimidine + ATP = 4-amino-2-methyl-5-(phosphooxymethyl)pyrimidine + ADP + H(+)</text>
        <dbReference type="Rhea" id="RHEA:23096"/>
        <dbReference type="ChEBI" id="CHEBI:15378"/>
        <dbReference type="ChEBI" id="CHEBI:16892"/>
        <dbReference type="ChEBI" id="CHEBI:30616"/>
        <dbReference type="ChEBI" id="CHEBI:58354"/>
        <dbReference type="ChEBI" id="CHEBI:456216"/>
        <dbReference type="EC" id="2.7.1.49"/>
    </reaction>
</comment>
<evidence type="ECO:0000256" key="3">
    <source>
        <dbReference type="ARBA" id="ARBA00003848"/>
    </source>
</evidence>
<keyword evidence="8" id="KW-0418">Kinase</keyword>
<dbReference type="SUPFAM" id="SSF53613">
    <property type="entry name" value="Ribokinase-like"/>
    <property type="match status" value="1"/>
</dbReference>
<evidence type="ECO:0000256" key="2">
    <source>
        <dbReference type="ARBA" id="ARBA00000565"/>
    </source>
</evidence>
<evidence type="ECO:0000256" key="5">
    <source>
        <dbReference type="ARBA" id="ARBA00022977"/>
    </source>
</evidence>
<comment type="catalytic activity">
    <reaction evidence="2">
        <text>4-amino-2-methyl-5-(phosphooxymethyl)pyrimidine + ATP = 4-amino-2-methyl-5-(diphosphooxymethyl)pyrimidine + ADP</text>
        <dbReference type="Rhea" id="RHEA:19893"/>
        <dbReference type="ChEBI" id="CHEBI:30616"/>
        <dbReference type="ChEBI" id="CHEBI:57841"/>
        <dbReference type="ChEBI" id="CHEBI:58354"/>
        <dbReference type="ChEBI" id="CHEBI:456216"/>
        <dbReference type="EC" id="2.7.4.7"/>
    </reaction>
</comment>
<keyword evidence="9" id="KW-1185">Reference proteome</keyword>